<evidence type="ECO:0000313" key="1">
    <source>
        <dbReference type="EMBL" id="KAK3049972.1"/>
    </source>
</evidence>
<comment type="caution">
    <text evidence="1">The sequence shown here is derived from an EMBL/GenBank/DDBJ whole genome shotgun (WGS) entry which is preliminary data.</text>
</comment>
<dbReference type="GO" id="GO:0005737">
    <property type="term" value="C:cytoplasm"/>
    <property type="evidence" value="ECO:0007669"/>
    <property type="project" value="TreeGrafter"/>
</dbReference>
<name>A0AAJ0DA96_9PEZI</name>
<proteinExistence type="predicted"/>
<dbReference type="AlphaFoldDB" id="A0AAJ0DA96"/>
<dbReference type="EMBL" id="JAWDJX010000036">
    <property type="protein sequence ID" value="KAK3049972.1"/>
    <property type="molecule type" value="Genomic_DNA"/>
</dbReference>
<dbReference type="InterPro" id="IPR036291">
    <property type="entry name" value="NAD(P)-bd_dom_sf"/>
</dbReference>
<dbReference type="GO" id="GO:0004029">
    <property type="term" value="F:aldehyde dehydrogenase (NAD+) activity"/>
    <property type="evidence" value="ECO:0007669"/>
    <property type="project" value="TreeGrafter"/>
</dbReference>
<keyword evidence="2" id="KW-1185">Reference proteome</keyword>
<sequence>MLIPASPTDGGGTVLTHLLKSENPALKDATITCLIRGEDRIPQLEKAYGSRVKAELYKDLDDTERTIEVASQHDYIINTTLGFHPESAAALVRGLAKRRETTGKDAFMIHTSGTSNLADQPISGRIVEKDRIFDDATDDIYGYEQERQKGQLYPQRTSELGVVDAGLETGVKVLVIMSPTIYGKGTGVFNRSSIQVPSYVRTTLGNGQGVIAELYEIVLLNQIKSKGADLPTGKQANIFSGNGRHTWGELAAGVSEAAYNAGAINTPEVKSVTLEEAARLFGNEPFRMELGLSSNSQTESTVGRKLGWKPTKGAEAWKNGFVEEVDAALAKK</sequence>
<gene>
    <name evidence="1" type="ORF">LTR09_008892</name>
</gene>
<accession>A0AAJ0DA96</accession>
<reference evidence="1" key="1">
    <citation type="submission" date="2023-04" db="EMBL/GenBank/DDBJ databases">
        <title>Black Yeasts Isolated from many extreme environments.</title>
        <authorList>
            <person name="Coleine C."/>
            <person name="Stajich J.E."/>
            <person name="Selbmann L."/>
        </authorList>
    </citation>
    <scope>NUCLEOTIDE SEQUENCE</scope>
    <source>
        <strain evidence="1">CCFEE 5312</strain>
    </source>
</reference>
<protein>
    <recommendedName>
        <fullName evidence="3">NAD(P)-binding domain-containing protein</fullName>
    </recommendedName>
</protein>
<dbReference type="PANTHER" id="PTHR48079">
    <property type="entry name" value="PROTEIN YEEZ"/>
    <property type="match status" value="1"/>
</dbReference>
<dbReference type="Proteomes" id="UP001271007">
    <property type="component" value="Unassembled WGS sequence"/>
</dbReference>
<dbReference type="PANTHER" id="PTHR48079:SF6">
    <property type="entry name" value="NAD(P)-BINDING DOMAIN-CONTAINING PROTEIN-RELATED"/>
    <property type="match status" value="1"/>
</dbReference>
<evidence type="ECO:0008006" key="3">
    <source>
        <dbReference type="Google" id="ProtNLM"/>
    </source>
</evidence>
<organism evidence="1 2">
    <name type="scientific">Extremus antarcticus</name>
    <dbReference type="NCBI Taxonomy" id="702011"/>
    <lineage>
        <taxon>Eukaryota</taxon>
        <taxon>Fungi</taxon>
        <taxon>Dikarya</taxon>
        <taxon>Ascomycota</taxon>
        <taxon>Pezizomycotina</taxon>
        <taxon>Dothideomycetes</taxon>
        <taxon>Dothideomycetidae</taxon>
        <taxon>Mycosphaerellales</taxon>
        <taxon>Extremaceae</taxon>
        <taxon>Extremus</taxon>
    </lineage>
</organism>
<evidence type="ECO:0000313" key="2">
    <source>
        <dbReference type="Proteomes" id="UP001271007"/>
    </source>
</evidence>
<dbReference type="SUPFAM" id="SSF51735">
    <property type="entry name" value="NAD(P)-binding Rossmann-fold domains"/>
    <property type="match status" value="1"/>
</dbReference>
<dbReference type="InterPro" id="IPR051783">
    <property type="entry name" value="NAD(P)-dependent_oxidoreduct"/>
</dbReference>